<comment type="caution">
    <text evidence="2">The sequence shown here is derived from an EMBL/GenBank/DDBJ whole genome shotgun (WGS) entry which is preliminary data.</text>
</comment>
<gene>
    <name evidence="2" type="ORF">HMI46_01610</name>
</gene>
<evidence type="ECO:0000313" key="2">
    <source>
        <dbReference type="EMBL" id="NOJ69253.1"/>
    </source>
</evidence>
<dbReference type="InterPro" id="IPR036689">
    <property type="entry name" value="ESAT-6-like_sf"/>
</dbReference>
<evidence type="ECO:0000256" key="1">
    <source>
        <dbReference type="SAM" id="Coils"/>
    </source>
</evidence>
<organism evidence="2 3">
    <name type="scientific">Paenibacillus alvei</name>
    <name type="common">Bacillus alvei</name>
    <dbReference type="NCBI Taxonomy" id="44250"/>
    <lineage>
        <taxon>Bacteria</taxon>
        <taxon>Bacillati</taxon>
        <taxon>Bacillota</taxon>
        <taxon>Bacilli</taxon>
        <taxon>Bacillales</taxon>
        <taxon>Paenibacillaceae</taxon>
        <taxon>Paenibacillus</taxon>
    </lineage>
</organism>
<proteinExistence type="predicted"/>
<dbReference type="Proteomes" id="UP000552038">
    <property type="component" value="Unassembled WGS sequence"/>
</dbReference>
<dbReference type="SUPFAM" id="SSF140453">
    <property type="entry name" value="EsxAB dimer-like"/>
    <property type="match status" value="1"/>
</dbReference>
<dbReference type="Gene3D" id="1.10.287.1060">
    <property type="entry name" value="ESAT-6-like"/>
    <property type="match status" value="1"/>
</dbReference>
<dbReference type="InterPro" id="IPR010310">
    <property type="entry name" value="T7SS_ESAT-6-like"/>
</dbReference>
<sequence length="390" mass="40266">MRIIVTPDALREGSRQLQATAEQLEAIQSSLERSLQSIEWEAYIKSAVEEKWQQAARLSAQIHTLLYELSKQLQSKADQFQTADQQAHPILGQAYQIGSAASLYSTIGIGGASLIIPAVGTQVGAISNPNAVVRAIGTQEDKGSGWNWKPTVPEMYGYGKDGYRMMNMAKSGFNVNVRGDGYATINGARSKFALSEGIQGTRYAASNTANHTNVWKFVDPAVAAKESLSIKGWSAKLGYAGLAYDTGTAVMTDYDKGGPSRAAASAVVNGSIGVGTMAASAAVGAWVGSVVPVAGTIVGAGVGLATGAAISMVTEVTINGKSIKTHAVDAVDTVVDTVSDTVTSGTKTATEAVQEGVKAVKSGATKAAGKVVNKVTNMFGSAGAGKLLPS</sequence>
<evidence type="ECO:0000313" key="3">
    <source>
        <dbReference type="Proteomes" id="UP000552038"/>
    </source>
</evidence>
<keyword evidence="1" id="KW-0175">Coiled coil</keyword>
<dbReference type="Pfam" id="PF06013">
    <property type="entry name" value="WXG100"/>
    <property type="match status" value="1"/>
</dbReference>
<dbReference type="RefSeq" id="WP_171414515.1">
    <property type="nucleotide sequence ID" value="NZ_JABFOR010000001.1"/>
</dbReference>
<reference evidence="2 3" key="1">
    <citation type="submission" date="2020-05" db="EMBL/GenBank/DDBJ databases">
        <title>Whole genome sequencing and identification of novel metabolites from Paenibacillus alvei strain JR949.</title>
        <authorList>
            <person name="Rajendhran J."/>
            <person name="Sree Pranav P."/>
            <person name="Mahalakshmi B."/>
            <person name="Karthikeyan R."/>
        </authorList>
    </citation>
    <scope>NUCLEOTIDE SEQUENCE [LARGE SCALE GENOMIC DNA]</scope>
    <source>
        <strain evidence="2 3">JR949</strain>
    </source>
</reference>
<dbReference type="AlphaFoldDB" id="A0AAP6ZXX8"/>
<name>A0AAP6ZXX8_PAEAL</name>
<accession>A0AAP6ZXX8</accession>
<dbReference type="EMBL" id="JABFOR010000001">
    <property type="protein sequence ID" value="NOJ69253.1"/>
    <property type="molecule type" value="Genomic_DNA"/>
</dbReference>
<protein>
    <submittedName>
        <fullName evidence="2">WXG100 family type VII secretion target</fullName>
    </submittedName>
</protein>
<feature type="coiled-coil region" evidence="1">
    <location>
        <begin position="14"/>
        <end position="41"/>
    </location>
</feature>